<reference evidence="7 8" key="1">
    <citation type="journal article" date="2019" name="BMC Genomics">
        <title>Chromosome level assembly and comparative genome analysis confirm lager-brewing yeasts originated from a single hybridization.</title>
        <authorList>
            <person name="Salazar A.N."/>
            <person name="Gorter de Vries A.R."/>
            <person name="van den Broek M."/>
            <person name="Brouwers N."/>
            <person name="de la Torre Cortes P."/>
            <person name="Kuijpers N.G.A."/>
            <person name="Daran J.G."/>
            <person name="Abeel T."/>
        </authorList>
    </citation>
    <scope>NUCLEOTIDE SEQUENCE [LARGE SCALE GENOMIC DNA]</scope>
    <source>
        <strain evidence="7 8">CBS 1483</strain>
    </source>
</reference>
<evidence type="ECO:0000259" key="5">
    <source>
        <dbReference type="SMART" id="SM01215"/>
    </source>
</evidence>
<evidence type="ECO:0000313" key="7">
    <source>
        <dbReference type="EMBL" id="QID83077.1"/>
    </source>
</evidence>
<evidence type="ECO:0000313" key="8">
    <source>
        <dbReference type="Proteomes" id="UP000501346"/>
    </source>
</evidence>
<feature type="compositionally biased region" description="Polar residues" evidence="2">
    <location>
        <begin position="2451"/>
        <end position="2471"/>
    </location>
</feature>
<proteinExistence type="predicted"/>
<feature type="coiled-coil region" evidence="1">
    <location>
        <begin position="1620"/>
        <end position="1674"/>
    </location>
</feature>
<dbReference type="EMBL" id="CP048997">
    <property type="protein sequence ID" value="QID83077.1"/>
    <property type="molecule type" value="Genomic_DNA"/>
</dbReference>
<accession>A0A6C1E2W1</accession>
<dbReference type="SMART" id="SM01215">
    <property type="entry name" value="Fmp27_SW"/>
    <property type="match status" value="1"/>
</dbReference>
<evidence type="ECO:0000256" key="1">
    <source>
        <dbReference type="SAM" id="Coils"/>
    </source>
</evidence>
<dbReference type="PANTHER" id="PTHR15678">
    <property type="entry name" value="ANTIGEN MLAA-22-RELATED"/>
    <property type="match status" value="1"/>
</dbReference>
<dbReference type="Proteomes" id="UP000501346">
    <property type="component" value="Chromosome ScXVI"/>
</dbReference>
<protein>
    <submittedName>
        <fullName evidence="7">Uncharacterized protein</fullName>
    </submittedName>
</protein>
<feature type="compositionally biased region" description="Low complexity" evidence="2">
    <location>
        <begin position="1690"/>
        <end position="1704"/>
    </location>
</feature>
<keyword evidence="3" id="KW-1133">Transmembrane helix</keyword>
<organism evidence="7 8">
    <name type="scientific">Saccharomyces pastorianus</name>
    <name type="common">Lager yeast</name>
    <name type="synonym">Saccharomyces cerevisiae x Saccharomyces eubayanus</name>
    <dbReference type="NCBI Taxonomy" id="27292"/>
    <lineage>
        <taxon>Eukaryota</taxon>
        <taxon>Fungi</taxon>
        <taxon>Dikarya</taxon>
        <taxon>Ascomycota</taxon>
        <taxon>Saccharomycotina</taxon>
        <taxon>Saccharomycetes</taxon>
        <taxon>Saccharomycetales</taxon>
        <taxon>Saccharomycetaceae</taxon>
        <taxon>Saccharomyces</taxon>
    </lineage>
</organism>
<keyword evidence="3" id="KW-0472">Membrane</keyword>
<dbReference type="OrthoDB" id="1562405at2759"/>
<feature type="domain" description="FMP27 SW motif-containing RBG unit" evidence="5">
    <location>
        <begin position="973"/>
        <end position="1067"/>
    </location>
</feature>
<sequence length="2489" mass="285952">MSMLPWSQIRDVSKLLLGFMLFIISIQKIASILMSWILMLRHSTIRKISFGYFFGTSIRRAFILTDFAQIYIGKITLRIGWKPGIVFHNVDLKLFGKDSHITAHSTKDSRTYFNPRDQTFTFVINRRVLSILKLVFSFSTFFHTLALTVPNGKQYKLNIGSITISHPHDDTIKLEAFLHDFTHPETKDTLNHTGFFMVCKIGKEDDTGSNCTKVILKNWKSSLKISDVCWHLPEKKGKNLHSEPVEPFSAGDDAEMLTSYRKMLKPFHYPLKTLNILDLKVENVKLIYKKKFTIRISSVQLYLESISILNNVSALELLPLNKPTWGDFELSLSANAVVVDIDGNTAVRIPFGNVILTSDILLFLLDNVPLRRTKVSSILNIINPSVFLTIHQVLEVLHLVDKFDSPETSSCTNTNDRSLNILDLDIDRLPSFNFELLMSNFISRLHISDEENVTFKVFSTHALFSRNNLSMTPKKGQVMQIRPDWPFAKTALVSDQLSNYIKIVGTSLSYLRIPTEQDANPVSIPVCGFERLDTFLDEFSNSKLIVQSTLRHSYVSLENIEVLHTLSRAFDKIYLLISSRTKRNAAHKANGGKLGDLNEAKKTFNWSLKLRMKDISCSLLVAGFLPKNLDPVEAENFNLSDVTRGAKVVFTESILLADSQEKNFTIIDASVYRFMDGTTYKPSPEVIIQFTNLLLSFNDSDEIHFSLPKIKFKMDVNIIWLWFYIRSIWIKFRPNSKLSRNPVSSVKSVNVLDRLRVDIGKMIIELTLPHNTEVLLIFERIGLSSSTKNLTIASLSAYVVSVYVKHIKVYVSLLNINDFELDTEELICKKSAVINTSLIHFHAEYHFRFYMITDNIVTLYKSFKQIKLAFSNLNEFKRLYPQQQFPKKVPNLHICCQDFLIDIEEDPFEQELGLILKVGVLEQRERLKKLEEFKEKLSTYEDMNVRLRSLYDTSRGQSFFPEFYANDQEYEQKAYLRLLENFSTSWIARYRKAKLSFYGMPYRVISREELGTKYHLFTRQKTSTVANLVVKDLDFKLGSPSFPLDNYMDFVYQYGKKVPKSTEYTLLIILGLKIKSALWELRLRDYPIPAISFPDTFTTGDVVFAEKMPAPCALHTVYVPFVSSAQRSPYNDANTIYGSHIIRTINSVKTYFNIRSMVTSSSSARITWGKSLQPGYESLMLWFDFLTKPLIDPSKKLGFWDKFRYLVHGKWIYEFSEESEIHLNIKGSHDPYKITDDGAGLAFCWSGGTTIYVHNSTDPKEFLKIESQRFQLAVPDFAKVSKFDKVFMKLDGRVIWTLGLFFEQGDISKAGDEERFLPNRPHYEIQLMNPDGVADLDHHDTYKGFRTSFIHMSFGVYSSEHGSINSLYLAPYALTHFFKWWNLFHTYTSGPIRQGQLFTDVLQNKTKFGRSLFTIAYQLHLKRLMVTHIYRHITTQYDLEKDRKITFTGLKGRFDSLKIDLHQKRVKLTHTNQKLNKSKPVWKFKMSRGEIDCAEADIRILSTLFDQEAVKEILTSGLDGILEDEPSRPITPQDVEYLRESDWYDYEDYIDLNQVPLGSSLPLKLEAIPLLYSPRISYFRKINDDGYVLAYPFGTEESHNCLIGKNHPELTQEKLATERKREIEEQLKLLHITLSELQSNKGGGSVSGNSERYARELKAEVAELNHRLHTVNTILSDLKISETIPGGNTDGDSSSSLSDTDVNLENAPPIQNRISLLRTNTVESFVSMRKASTMQVESTYDNRFMVHNIELKIDNKIRHHLLEYASSAFERKSMRFAVTYKSVTILKELLGNVLTGVRTSVEDYGSILEDDLASNSEFIEHFEKLIREVPSDDFDYVDNYLFRLISPQVQIKSDVERNAAVILAARDIEMGIIDIVQVYGKSGKRIPVDVDTIVETRYSTVSKDIQLFTLFKKDLEGPEGRFFHKNGYGSDKESDIWPPWIPLEMCFDGSLLDKHVFLKRRSMFLTYVAPNPLFFSANDTSAFSYDSRFRIAFPGLVLTSDCQQYCAVYAIAEDLLSFGSSLDEKVEKLSRILFTDEVRNNLENLDVSVVTALQERIKELYYTRAYLKLHEPRLFMKSGQELTFDIQTSTLKLTLLMTAIKKTYDRMGSGNRVIQKRLRWQVGTDELIWELYDESKTPFVTIGLGPSTFIRSETSDGTNSNKVSISSLQCFNQQENPVYTELLAPFYENSSYNKNAPMVEIFWILGPSVGGISDLQDLIVSLQPLIFKMDHKTSEKLMNYLFPKIEQTSIEPNSPELVPRSSTSSFFSSSPVLRHSLSNGSLSVYDAKDVDSWDLRSIQSKEGIKKHKGDHRKLSASLFVQPDYNINEMVKRSGTFFNVKSIIIRKTLMSVCYKGSHSLLTDVNNLIVRVPVLKYHNKLWSREEFFTALKRDVVRIVLQHLGNIIGNKFLPHKKENKKKTSMEIHRLLSPDSQNRDNSHILEVEGHNSFYSSTHSSDIRSINSDETYNENDGNGVKPFYPVTSEFSKNK</sequence>
<evidence type="ECO:0000256" key="3">
    <source>
        <dbReference type="SAM" id="Phobius"/>
    </source>
</evidence>
<feature type="domain" description="FMP27/BLTP2/Hobbit GFWDK motif-containing RBG unit" evidence="4">
    <location>
        <begin position="1085"/>
        <end position="1234"/>
    </location>
</feature>
<keyword evidence="1" id="KW-0175">Coiled coil</keyword>
<feature type="transmembrane region" description="Helical" evidence="3">
    <location>
        <begin position="15"/>
        <end position="39"/>
    </location>
</feature>
<dbReference type="SMART" id="SM01216">
    <property type="entry name" value="Fmp27_WPPW"/>
    <property type="match status" value="1"/>
</dbReference>
<dbReference type="InterPro" id="IPR019441">
    <property type="entry name" value="FMP27/BLTP2/Hobbit_GFWDK_RBG"/>
</dbReference>
<dbReference type="InterPro" id="IPR019449">
    <property type="entry name" value="FMP27_WPPW_RBG"/>
</dbReference>
<dbReference type="InterPro" id="IPR019415">
    <property type="entry name" value="FMP27_SW_RBG"/>
</dbReference>
<dbReference type="PANTHER" id="PTHR15678:SF6">
    <property type="entry name" value="BRIDGE-LIKE LIPID TRANSFER PROTEIN FAMILY MEMBER 2"/>
    <property type="match status" value="1"/>
</dbReference>
<dbReference type="SMART" id="SM01214">
    <property type="entry name" value="Fmp27_GFWDK"/>
    <property type="match status" value="1"/>
</dbReference>
<feature type="domain" description="FMP27 WPPW motif-containing RBG unit" evidence="6">
    <location>
        <begin position="1449"/>
        <end position="1946"/>
    </location>
</feature>
<evidence type="ECO:0000259" key="4">
    <source>
        <dbReference type="SMART" id="SM01214"/>
    </source>
</evidence>
<keyword evidence="8" id="KW-1185">Reference proteome</keyword>
<feature type="region of interest" description="Disordered" evidence="2">
    <location>
        <begin position="2451"/>
        <end position="2489"/>
    </location>
</feature>
<dbReference type="Pfam" id="PF10344">
    <property type="entry name" value="Hobbit"/>
    <property type="match status" value="1"/>
</dbReference>
<evidence type="ECO:0000256" key="2">
    <source>
        <dbReference type="SAM" id="MobiDB-lite"/>
    </source>
</evidence>
<name>A0A6C1E2W1_SACPS</name>
<gene>
    <name evidence="7" type="ORF">GRS66_005517</name>
</gene>
<feature type="transmembrane region" description="Helical" evidence="3">
    <location>
        <begin position="128"/>
        <end position="149"/>
    </location>
</feature>
<evidence type="ECO:0000259" key="6">
    <source>
        <dbReference type="SMART" id="SM01216"/>
    </source>
</evidence>
<feature type="region of interest" description="Disordered" evidence="2">
    <location>
        <begin position="1685"/>
        <end position="1704"/>
    </location>
</feature>
<keyword evidence="3" id="KW-0812">Transmembrane</keyword>
<dbReference type="InterPro" id="IPR045167">
    <property type="entry name" value="Hobbit"/>
</dbReference>